<sequence length="523" mass="58179">MYQSHGNGREQPSVRALEEALRAVLAAFDDVYIVIDSLDECGEQIELLKWIQTLAGWNLARWHLLVTSRPEPDIKSRLELIYNILIVRLQGSALDKDISDYLVERLSRIIRWTEPIRALINTTLLGGADGMFRWVAMQMDSLEGCMNTREIKEKLETLPKDLEETYEKILTRSPRRNELLRMLHWLAFSARELRLEEIAEVPSVDFDAADGPCYDPGLKYVNPSIALTVCSGLVTEMDGIVKLAHFSVKEYLISNHIKTGMAAQFAMSERLSHSIIAQTCIAYLMIFNKPQCILIPVTATGRFPLHLYAAEYTSSHLSLTHTTTCPALQNLLLKFFTPTRRLSSALVHWLRMYEPDTPWPKVDTRLQKAAHKVARPLYYASWLGLKHTTKLLLECGADVDSLGGVFGTALQAAAHEGSIETVKLLLEYGTDVNLQGGDCGTALQAASYEGSIETVKLLLERGADVNLQGGEYGNALQAATQMGHGNIQTLLLQHGAAMENRALITSSEPSYDSESLMDLASAS</sequence>
<dbReference type="AlphaFoldDB" id="A0A166D4I2"/>
<dbReference type="STRING" id="436010.A0A166D4I2"/>
<organism evidence="5 6">
    <name type="scientific">Athelia psychrophila</name>
    <dbReference type="NCBI Taxonomy" id="1759441"/>
    <lineage>
        <taxon>Eukaryota</taxon>
        <taxon>Fungi</taxon>
        <taxon>Dikarya</taxon>
        <taxon>Basidiomycota</taxon>
        <taxon>Agaricomycotina</taxon>
        <taxon>Agaricomycetes</taxon>
        <taxon>Agaricomycetidae</taxon>
        <taxon>Atheliales</taxon>
        <taxon>Atheliaceae</taxon>
        <taxon>Athelia</taxon>
    </lineage>
</organism>
<protein>
    <submittedName>
        <fullName evidence="5">Ankyrin</fullName>
    </submittedName>
</protein>
<evidence type="ECO:0000313" key="6">
    <source>
        <dbReference type="Proteomes" id="UP000076532"/>
    </source>
</evidence>
<keyword evidence="1" id="KW-0677">Repeat</keyword>
<proteinExistence type="predicted"/>
<dbReference type="InterPro" id="IPR056884">
    <property type="entry name" value="NPHP3-like_N"/>
</dbReference>
<dbReference type="PROSITE" id="PS50297">
    <property type="entry name" value="ANK_REP_REGION"/>
    <property type="match status" value="2"/>
</dbReference>
<feature type="repeat" description="ANK" evidence="2">
    <location>
        <begin position="438"/>
        <end position="470"/>
    </location>
</feature>
<dbReference type="Pfam" id="PF12796">
    <property type="entry name" value="Ank_2"/>
    <property type="match status" value="1"/>
</dbReference>
<dbReference type="SMART" id="SM00248">
    <property type="entry name" value="ANK"/>
    <property type="match status" value="4"/>
</dbReference>
<dbReference type="Pfam" id="PF24883">
    <property type="entry name" value="NPHP3_N"/>
    <property type="match status" value="1"/>
</dbReference>
<dbReference type="OrthoDB" id="7464126at2759"/>
<dbReference type="InterPro" id="IPR002110">
    <property type="entry name" value="Ankyrin_rpt"/>
</dbReference>
<keyword evidence="6" id="KW-1185">Reference proteome</keyword>
<dbReference type="Gene3D" id="1.25.40.20">
    <property type="entry name" value="Ankyrin repeat-containing domain"/>
    <property type="match status" value="1"/>
</dbReference>
<dbReference type="Pfam" id="PF22939">
    <property type="entry name" value="WHD_GPIID"/>
    <property type="match status" value="1"/>
</dbReference>
<evidence type="ECO:0000259" key="4">
    <source>
        <dbReference type="Pfam" id="PF24883"/>
    </source>
</evidence>
<dbReference type="PANTHER" id="PTHR10039:SF16">
    <property type="entry name" value="GPI INOSITOL-DEACYLASE"/>
    <property type="match status" value="1"/>
</dbReference>
<feature type="domain" description="Nephrocystin 3-like N-terminal" evidence="4">
    <location>
        <begin position="9"/>
        <end position="69"/>
    </location>
</feature>
<feature type="domain" description="GPI inositol-deacylase winged helix" evidence="3">
    <location>
        <begin position="176"/>
        <end position="267"/>
    </location>
</feature>
<dbReference type="PANTHER" id="PTHR10039">
    <property type="entry name" value="AMELOGENIN"/>
    <property type="match status" value="1"/>
</dbReference>
<reference evidence="5 6" key="1">
    <citation type="journal article" date="2016" name="Mol. Biol. Evol.">
        <title>Comparative Genomics of Early-Diverging Mushroom-Forming Fungi Provides Insights into the Origins of Lignocellulose Decay Capabilities.</title>
        <authorList>
            <person name="Nagy L.G."/>
            <person name="Riley R."/>
            <person name="Tritt A."/>
            <person name="Adam C."/>
            <person name="Daum C."/>
            <person name="Floudas D."/>
            <person name="Sun H."/>
            <person name="Yadav J.S."/>
            <person name="Pangilinan J."/>
            <person name="Larsson K.H."/>
            <person name="Matsuura K."/>
            <person name="Barry K."/>
            <person name="Labutti K."/>
            <person name="Kuo R."/>
            <person name="Ohm R.A."/>
            <person name="Bhattacharya S.S."/>
            <person name="Shirouzu T."/>
            <person name="Yoshinaga Y."/>
            <person name="Martin F.M."/>
            <person name="Grigoriev I.V."/>
            <person name="Hibbett D.S."/>
        </authorList>
    </citation>
    <scope>NUCLEOTIDE SEQUENCE [LARGE SCALE GENOMIC DNA]</scope>
    <source>
        <strain evidence="5 6">CBS 109695</strain>
    </source>
</reference>
<dbReference type="InterPro" id="IPR036770">
    <property type="entry name" value="Ankyrin_rpt-contain_sf"/>
</dbReference>
<dbReference type="Proteomes" id="UP000076532">
    <property type="component" value="Unassembled WGS sequence"/>
</dbReference>
<evidence type="ECO:0000256" key="2">
    <source>
        <dbReference type="PROSITE-ProRule" id="PRU00023"/>
    </source>
</evidence>
<gene>
    <name evidence="5" type="ORF">FIBSPDRAFT_752006</name>
</gene>
<dbReference type="EMBL" id="KV417619">
    <property type="protein sequence ID" value="KZP14309.1"/>
    <property type="molecule type" value="Genomic_DNA"/>
</dbReference>
<evidence type="ECO:0000259" key="3">
    <source>
        <dbReference type="Pfam" id="PF22939"/>
    </source>
</evidence>
<feature type="repeat" description="ANK" evidence="2">
    <location>
        <begin position="408"/>
        <end position="437"/>
    </location>
</feature>
<dbReference type="PROSITE" id="PS50088">
    <property type="entry name" value="ANK_REPEAT"/>
    <property type="match status" value="2"/>
</dbReference>
<evidence type="ECO:0000256" key="1">
    <source>
        <dbReference type="ARBA" id="ARBA00022737"/>
    </source>
</evidence>
<dbReference type="SUPFAM" id="SSF48403">
    <property type="entry name" value="Ankyrin repeat"/>
    <property type="match status" value="1"/>
</dbReference>
<accession>A0A166D4I2</accession>
<dbReference type="InterPro" id="IPR054471">
    <property type="entry name" value="GPIID_WHD"/>
</dbReference>
<evidence type="ECO:0000313" key="5">
    <source>
        <dbReference type="EMBL" id="KZP14309.1"/>
    </source>
</evidence>
<name>A0A166D4I2_9AGAM</name>
<keyword evidence="2" id="KW-0040">ANK repeat</keyword>